<name>A0A4U3KYN1_9BACT</name>
<gene>
    <name evidence="2" type="ORF">FC093_14475</name>
</gene>
<keyword evidence="3" id="KW-1185">Reference proteome</keyword>
<proteinExistence type="predicted"/>
<organism evidence="2 3">
    <name type="scientific">Ilyomonas limi</name>
    <dbReference type="NCBI Taxonomy" id="2575867"/>
    <lineage>
        <taxon>Bacteria</taxon>
        <taxon>Pseudomonadati</taxon>
        <taxon>Bacteroidota</taxon>
        <taxon>Chitinophagia</taxon>
        <taxon>Chitinophagales</taxon>
        <taxon>Chitinophagaceae</taxon>
        <taxon>Ilyomonas</taxon>
    </lineage>
</organism>
<protein>
    <submittedName>
        <fullName evidence="2">NAD(P)H-dependent oxidoreductase</fullName>
    </submittedName>
</protein>
<dbReference type="InterPro" id="IPR029039">
    <property type="entry name" value="Flavoprotein-like_sf"/>
</dbReference>
<accession>A0A4U3KYN1</accession>
<dbReference type="RefSeq" id="WP_137262509.1">
    <property type="nucleotide sequence ID" value="NZ_SZQL01000011.1"/>
</dbReference>
<dbReference type="Proteomes" id="UP000305848">
    <property type="component" value="Unassembled WGS sequence"/>
</dbReference>
<dbReference type="PANTHER" id="PTHR30543:SF21">
    <property type="entry name" value="NAD(P)H-DEPENDENT FMN REDUCTASE LOT6"/>
    <property type="match status" value="1"/>
</dbReference>
<sequence>MNIEIISGSPRKNSMTNRVALFLKAYLQKVSQHNINIIDVRDWDIPVLETAWMSPEKVPANLQPLGSRMFGADAFIMVTPEYNGSYTSALKNLFDHFPKQQHKAFGIVTASDGAMGGIRASQQLQLLIHALFGIGSPYMLVVPGVNKKFDEQGNLLDPNFQKNIDIFVTELLWLAESIHPVVEPAELA</sequence>
<evidence type="ECO:0000313" key="2">
    <source>
        <dbReference type="EMBL" id="TKK67492.1"/>
    </source>
</evidence>
<dbReference type="SUPFAM" id="SSF52218">
    <property type="entry name" value="Flavoproteins"/>
    <property type="match status" value="1"/>
</dbReference>
<dbReference type="Gene3D" id="3.40.50.360">
    <property type="match status" value="1"/>
</dbReference>
<dbReference type="PANTHER" id="PTHR30543">
    <property type="entry name" value="CHROMATE REDUCTASE"/>
    <property type="match status" value="1"/>
</dbReference>
<feature type="domain" description="NADPH-dependent FMN reductase-like" evidence="1">
    <location>
        <begin position="1"/>
        <end position="131"/>
    </location>
</feature>
<dbReference type="InterPro" id="IPR050712">
    <property type="entry name" value="NAD(P)H-dep_reductase"/>
</dbReference>
<dbReference type="EMBL" id="SZQL01000011">
    <property type="protein sequence ID" value="TKK67492.1"/>
    <property type="molecule type" value="Genomic_DNA"/>
</dbReference>
<dbReference type="Pfam" id="PF03358">
    <property type="entry name" value="FMN_red"/>
    <property type="match status" value="1"/>
</dbReference>
<comment type="caution">
    <text evidence="2">The sequence shown here is derived from an EMBL/GenBank/DDBJ whole genome shotgun (WGS) entry which is preliminary data.</text>
</comment>
<evidence type="ECO:0000259" key="1">
    <source>
        <dbReference type="Pfam" id="PF03358"/>
    </source>
</evidence>
<dbReference type="GO" id="GO:0005829">
    <property type="term" value="C:cytosol"/>
    <property type="evidence" value="ECO:0007669"/>
    <property type="project" value="TreeGrafter"/>
</dbReference>
<dbReference type="AlphaFoldDB" id="A0A4U3KYN1"/>
<dbReference type="OrthoDB" id="9812295at2"/>
<dbReference type="InterPro" id="IPR005025">
    <property type="entry name" value="FMN_Rdtase-like_dom"/>
</dbReference>
<dbReference type="GO" id="GO:0010181">
    <property type="term" value="F:FMN binding"/>
    <property type="evidence" value="ECO:0007669"/>
    <property type="project" value="TreeGrafter"/>
</dbReference>
<evidence type="ECO:0000313" key="3">
    <source>
        <dbReference type="Proteomes" id="UP000305848"/>
    </source>
</evidence>
<dbReference type="GO" id="GO:0016491">
    <property type="term" value="F:oxidoreductase activity"/>
    <property type="evidence" value="ECO:0007669"/>
    <property type="project" value="InterPro"/>
</dbReference>
<reference evidence="2 3" key="1">
    <citation type="submission" date="2019-05" db="EMBL/GenBank/DDBJ databases">
        <title>Panacibacter sp. strain 17mud1-8 Genome sequencing and assembly.</title>
        <authorList>
            <person name="Chhetri G."/>
        </authorList>
    </citation>
    <scope>NUCLEOTIDE SEQUENCE [LARGE SCALE GENOMIC DNA]</scope>
    <source>
        <strain evidence="2 3">17mud1-8</strain>
    </source>
</reference>